<sequence length="192" mass="22075">MANKTISIPLEIWVKMKDIKDDLNQKSDSPVHWRETWKYLLETFENGLKNPQKATPPPPKVPKSPKNLKTISGSTKLKKPKLDMSEIDLSIPPPPMKKAIKIKLNSNQLEELTKKETTETKYILIECQICGNTPIMMPVPKDLVLTASEPVVDVSYIHGDPEHVLVAQLDHDFQVRRRRASWVVYEKDYHKI</sequence>
<dbReference type="KEGG" id="psyt:DSAG12_00582"/>
<dbReference type="Proteomes" id="UP000321408">
    <property type="component" value="Chromosome"/>
</dbReference>
<evidence type="ECO:0000313" key="2">
    <source>
        <dbReference type="EMBL" id="QEE14766.1"/>
    </source>
</evidence>
<reference evidence="2 3" key="2">
    <citation type="journal article" date="2024" name="Int. J. Syst. Evol. Microbiol.">
        <title>Promethearchaeum syntrophicum gen. nov., sp. nov., an anaerobic, obligately syntrophic archaeon, the first isolate of the lineage 'Asgard' archaea, and proposal of the new archaeal phylum Promethearchaeota phyl. nov. and kingdom Promethearchaeati regn. nov.</title>
        <authorList>
            <person name="Imachi H."/>
            <person name="Nobu M.K."/>
            <person name="Kato S."/>
            <person name="Takaki Y."/>
            <person name="Miyazaki M."/>
            <person name="Miyata M."/>
            <person name="Ogawara M."/>
            <person name="Saito Y."/>
            <person name="Sakai S."/>
            <person name="Tahara Y.O."/>
            <person name="Takano Y."/>
            <person name="Tasumi E."/>
            <person name="Uematsu K."/>
            <person name="Yoshimura T."/>
            <person name="Itoh T."/>
            <person name="Ohkuma M."/>
            <person name="Takai K."/>
        </authorList>
    </citation>
    <scope>NUCLEOTIDE SEQUENCE [LARGE SCALE GENOMIC DNA]</scope>
    <source>
        <strain evidence="2 3">MK-D1</strain>
    </source>
</reference>
<keyword evidence="3" id="KW-1185">Reference proteome</keyword>
<gene>
    <name evidence="2" type="ORF">DSAG12_00582</name>
</gene>
<evidence type="ECO:0000256" key="1">
    <source>
        <dbReference type="SAM" id="MobiDB-lite"/>
    </source>
</evidence>
<accession>A0A5B9D841</accession>
<proteinExistence type="predicted"/>
<dbReference type="EMBL" id="CP042905">
    <property type="protein sequence ID" value="QEE14766.1"/>
    <property type="molecule type" value="Genomic_DNA"/>
</dbReference>
<name>A0A5B9D841_9ARCH</name>
<feature type="region of interest" description="Disordered" evidence="1">
    <location>
        <begin position="48"/>
        <end position="73"/>
    </location>
</feature>
<protein>
    <submittedName>
        <fullName evidence="2">Uncharacterized protein</fullName>
    </submittedName>
</protein>
<organism evidence="2 3">
    <name type="scientific">Promethearchaeum syntrophicum</name>
    <dbReference type="NCBI Taxonomy" id="2594042"/>
    <lineage>
        <taxon>Archaea</taxon>
        <taxon>Promethearchaeati</taxon>
        <taxon>Promethearchaeota</taxon>
        <taxon>Promethearchaeia</taxon>
        <taxon>Promethearchaeales</taxon>
        <taxon>Promethearchaeaceae</taxon>
        <taxon>Promethearchaeum</taxon>
    </lineage>
</organism>
<dbReference type="GeneID" id="41328586"/>
<evidence type="ECO:0000313" key="3">
    <source>
        <dbReference type="Proteomes" id="UP000321408"/>
    </source>
</evidence>
<dbReference type="RefSeq" id="WP_147661708.1">
    <property type="nucleotide sequence ID" value="NZ_CP042905.2"/>
</dbReference>
<dbReference type="AlphaFoldDB" id="A0A5B9D841"/>
<reference evidence="2 3" key="1">
    <citation type="journal article" date="2020" name="Nature">
        <title>Isolation of an archaeon at the prokaryote-eukaryote interface.</title>
        <authorList>
            <person name="Imachi H."/>
            <person name="Nobu M.K."/>
            <person name="Nakahara N."/>
            <person name="Morono Y."/>
            <person name="Ogawara M."/>
            <person name="Takaki Y."/>
            <person name="Takano Y."/>
            <person name="Uematsu K."/>
            <person name="Ikuta T."/>
            <person name="Ito M."/>
            <person name="Matsui Y."/>
            <person name="Miyazaki M."/>
            <person name="Murata K."/>
            <person name="Saito Y."/>
            <person name="Sakai S."/>
            <person name="Song C."/>
            <person name="Tasumi E."/>
            <person name="Yamanaka Y."/>
            <person name="Yamaguchi T."/>
            <person name="Kamagata Y."/>
            <person name="Tamaki H."/>
            <person name="Takai K."/>
        </authorList>
    </citation>
    <scope>NUCLEOTIDE SEQUENCE [LARGE SCALE GENOMIC DNA]</scope>
    <source>
        <strain evidence="2 3">MK-D1</strain>
    </source>
</reference>